<dbReference type="Proteomes" id="UP000490386">
    <property type="component" value="Unassembled WGS sequence"/>
</dbReference>
<dbReference type="OrthoDB" id="2448833at2"/>
<proteinExistence type="predicted"/>
<feature type="domain" description="DUF4166" evidence="1">
    <location>
        <begin position="227"/>
        <end position="288"/>
    </location>
</feature>
<dbReference type="AlphaFoldDB" id="A0A7J5B2E0"/>
<evidence type="ECO:0000313" key="3">
    <source>
        <dbReference type="Proteomes" id="UP000490386"/>
    </source>
</evidence>
<dbReference type="InterPro" id="IPR025311">
    <property type="entry name" value="DUF4166"/>
</dbReference>
<gene>
    <name evidence="2" type="ORF">F8O03_06985</name>
</gene>
<evidence type="ECO:0000259" key="1">
    <source>
        <dbReference type="Pfam" id="PF13761"/>
    </source>
</evidence>
<reference evidence="2 3" key="1">
    <citation type="submission" date="2019-09" db="EMBL/GenBank/DDBJ databases">
        <title>Phylogeny of genus Pseudoclavibacter and closely related genus.</title>
        <authorList>
            <person name="Li Y."/>
        </authorList>
    </citation>
    <scope>NUCLEOTIDE SEQUENCE [LARGE SCALE GENOMIC DNA]</scope>
    <source>
        <strain evidence="2 3">THG-MD12</strain>
    </source>
</reference>
<name>A0A7J5B2E0_9MICO</name>
<dbReference type="EMBL" id="WBJX01000002">
    <property type="protein sequence ID" value="KAB1638149.1"/>
    <property type="molecule type" value="Genomic_DNA"/>
</dbReference>
<comment type="caution">
    <text evidence="2">The sequence shown here is derived from an EMBL/GenBank/DDBJ whole genome shotgun (WGS) entry which is preliminary data.</text>
</comment>
<accession>A0A7J5B2E0</accession>
<dbReference type="Pfam" id="PF13761">
    <property type="entry name" value="DUF4166"/>
    <property type="match status" value="2"/>
</dbReference>
<evidence type="ECO:0000313" key="2">
    <source>
        <dbReference type="EMBL" id="KAB1638149.1"/>
    </source>
</evidence>
<dbReference type="RefSeq" id="WP_151423247.1">
    <property type="nucleotide sequence ID" value="NZ_WBJX01000002.1"/>
</dbReference>
<protein>
    <submittedName>
        <fullName evidence="2">DUF4166 domain-containing protein</fullName>
    </submittedName>
</protein>
<sequence>MRPSLSGRSAALSGRSAALSGRSAADENDAKPLQSVYEQILGPRIELLHPQLRRYFGPIPAGHEGRGSGVYSWAGGRHSMLRPVLAWLAWRHVLFPERGRNVPFTIRNRPEGDGALSARREFTFPLVTRVMEDTMRVVPGAGGKPRLVDRLGRRRGLEVELEVSVHEGALRMRSTRLWLRMRVPGAPRSLWPAGVKVAPLGDVTGAEVPARDVPAATAATVSTAAVPAGSVTSRSIEPRGAVLRLPLPRVVTMTLDERAHPDGSGRQCVDVRLRSPIIGDVFRYVGEFEYAVVPASEPDTTGGFSGANA</sequence>
<feature type="domain" description="DUF4166" evidence="1">
    <location>
        <begin position="48"/>
        <end position="187"/>
    </location>
</feature>
<keyword evidence="3" id="KW-1185">Reference proteome</keyword>
<organism evidence="2 3">
    <name type="scientific">Pseudoclavibacter terrae</name>
    <dbReference type="NCBI Taxonomy" id="1530195"/>
    <lineage>
        <taxon>Bacteria</taxon>
        <taxon>Bacillati</taxon>
        <taxon>Actinomycetota</taxon>
        <taxon>Actinomycetes</taxon>
        <taxon>Micrococcales</taxon>
        <taxon>Microbacteriaceae</taxon>
        <taxon>Pseudoclavibacter</taxon>
    </lineage>
</organism>